<feature type="domain" description="BON" evidence="1">
    <location>
        <begin position="45"/>
        <end position="114"/>
    </location>
</feature>
<evidence type="ECO:0000259" key="1">
    <source>
        <dbReference type="PROSITE" id="PS50914"/>
    </source>
</evidence>
<dbReference type="PROSITE" id="PS51257">
    <property type="entry name" value="PROKAR_LIPOPROTEIN"/>
    <property type="match status" value="1"/>
</dbReference>
<organism evidence="2 3">
    <name type="scientific">Candidatus Trichorickettsia mobilis</name>
    <dbReference type="NCBI Taxonomy" id="1346319"/>
    <lineage>
        <taxon>Bacteria</taxon>
        <taxon>Pseudomonadati</taxon>
        <taxon>Pseudomonadota</taxon>
        <taxon>Alphaproteobacteria</taxon>
        <taxon>Rickettsiales</taxon>
        <taxon>Rickettsiaceae</taxon>
        <taxon>Rickettsieae</taxon>
        <taxon>Candidatus Trichorickettsia</taxon>
    </lineage>
</organism>
<dbReference type="EMBL" id="CP112932">
    <property type="protein sequence ID" value="WPY00979.1"/>
    <property type="molecule type" value="Genomic_DNA"/>
</dbReference>
<proteinExistence type="predicted"/>
<evidence type="ECO:0000313" key="3">
    <source>
        <dbReference type="Proteomes" id="UP001326613"/>
    </source>
</evidence>
<dbReference type="PANTHER" id="PTHR34606:SF15">
    <property type="entry name" value="BON DOMAIN-CONTAINING PROTEIN"/>
    <property type="match status" value="1"/>
</dbReference>
<dbReference type="InterPro" id="IPR007055">
    <property type="entry name" value="BON_dom"/>
</dbReference>
<sequence length="211" mass="23495">MYKIYFLPIFIIALMLSGCMPAIFTGAVSSTMAVAGDRSVGTAIDDTKIAARIKADFVKNNFRELYTKISVSVLNARVLYTGTVDKEEDMLTAVQIAWNQKDVKEVVNELIVDKNSGHFDLVQYTRDSMITTQIKSKAFLKREIKFVNYTVITVNDIVYLFGSARSEEELEQMADIASKVHGVKKVISHVKIIEPSSNAPSVADRLSDDNT</sequence>
<keyword evidence="3" id="KW-1185">Reference proteome</keyword>
<feature type="domain" description="BON" evidence="1">
    <location>
        <begin position="126"/>
        <end position="194"/>
    </location>
</feature>
<dbReference type="PROSITE" id="PS50914">
    <property type="entry name" value="BON"/>
    <property type="match status" value="2"/>
</dbReference>
<dbReference type="InterPro" id="IPR051686">
    <property type="entry name" value="Lipoprotein_DolP"/>
</dbReference>
<gene>
    <name evidence="2" type="ORF">Trichorick_00869</name>
</gene>
<accession>A0ABZ0USH7</accession>
<dbReference type="PANTHER" id="PTHR34606">
    <property type="entry name" value="BON DOMAIN-CONTAINING PROTEIN"/>
    <property type="match status" value="1"/>
</dbReference>
<reference evidence="2 3" key="1">
    <citation type="submission" date="2022-10" db="EMBL/GenBank/DDBJ databases">
        <title>Host association and intracellularity evolved multiple times independently in the Rickettsiales.</title>
        <authorList>
            <person name="Castelli M."/>
            <person name="Nardi T."/>
            <person name="Gammuto L."/>
            <person name="Bellinzona G."/>
            <person name="Sabaneyeva E."/>
            <person name="Potekhin A."/>
            <person name="Serra V."/>
            <person name="Petroni G."/>
            <person name="Sassera D."/>
        </authorList>
    </citation>
    <scope>NUCLEOTIDE SEQUENCE [LARGE SCALE GENOMIC DNA]</scope>
    <source>
        <strain evidence="2 3">Kr 154-4</strain>
    </source>
</reference>
<dbReference type="Proteomes" id="UP001326613">
    <property type="component" value="Chromosome"/>
</dbReference>
<dbReference type="Pfam" id="PF04972">
    <property type="entry name" value="BON"/>
    <property type="match status" value="2"/>
</dbReference>
<name>A0ABZ0USH7_9RICK</name>
<dbReference type="RefSeq" id="WP_323737796.1">
    <property type="nucleotide sequence ID" value="NZ_CP112932.1"/>
</dbReference>
<protein>
    <submittedName>
        <fullName evidence="2">BON domain-containing protein</fullName>
    </submittedName>
</protein>
<evidence type="ECO:0000313" key="2">
    <source>
        <dbReference type="EMBL" id="WPY00979.1"/>
    </source>
</evidence>